<dbReference type="PROSITE" id="PS01013">
    <property type="entry name" value="OSBP"/>
    <property type="match status" value="1"/>
</dbReference>
<dbReference type="Gene3D" id="3.30.70.3490">
    <property type="match status" value="1"/>
</dbReference>
<comment type="similarity">
    <text evidence="1 2">Belongs to the OSBP family.</text>
</comment>
<reference evidence="3 4" key="1">
    <citation type="submission" date="2024-09" db="EMBL/GenBank/DDBJ databases">
        <title>Chromosome-scale assembly of Riccia fluitans.</title>
        <authorList>
            <person name="Paukszto L."/>
            <person name="Sawicki J."/>
            <person name="Karawczyk K."/>
            <person name="Piernik-Szablinska J."/>
            <person name="Szczecinska M."/>
            <person name="Mazdziarz M."/>
        </authorList>
    </citation>
    <scope>NUCLEOTIDE SEQUENCE [LARGE SCALE GENOMIC DNA]</scope>
    <source>
        <strain evidence="3">Rf_01</strain>
        <tissue evidence="3">Aerial parts of the thallus</tissue>
    </source>
</reference>
<dbReference type="PANTHER" id="PTHR10972:SF102">
    <property type="entry name" value="OXYSTEROL-BINDING PROTEIN"/>
    <property type="match status" value="1"/>
</dbReference>
<dbReference type="FunFam" id="2.40.160.120:FF:000011">
    <property type="entry name" value="Oxysterol-binding protein-related protein 4C"/>
    <property type="match status" value="1"/>
</dbReference>
<proteinExistence type="inferred from homology"/>
<evidence type="ECO:0000313" key="3">
    <source>
        <dbReference type="EMBL" id="KAL2630266.1"/>
    </source>
</evidence>
<evidence type="ECO:0000313" key="4">
    <source>
        <dbReference type="Proteomes" id="UP001605036"/>
    </source>
</evidence>
<evidence type="ECO:0008006" key="5">
    <source>
        <dbReference type="Google" id="ProtNLM"/>
    </source>
</evidence>
<dbReference type="Gene3D" id="2.40.160.120">
    <property type="match status" value="1"/>
</dbReference>
<sequence>MHAMSCHPVASISHIFSSPSGKLLLTSSSTAHTQALFLQLPHFHLDGGVRSKETDHRRMVLILELGAVSASLDVKHKNVVFRILDVLKGMRPGSDLTSFQVPPQFNLPKSQLQCYSEMVYCCGQNLLEQCADGATPAERFLAVVRWFISTVRPVPFGKAPYNPILGETHHVTAGDLNLLIEQVSHHPPISALHATNTKRKIQLSNWNKPVPKFHGHSVEVIVEGKNYLTLGEHDETYVTTSPKLNFKFFPNHGSEWTGETTVTCEKSGLEASVIFKAKSFLGLRGGSNRVAGKIRSTDSSKVLYNLHGSWDDIVMLEDTDMGKKTVLYDGKAAIGGLKPPVIKNLQAVSPMDSVVVWSKVTEGVWNHNWDLAREEKHRVEDNQRQLRKQRAKAGQTWTPKYFSQTSQGGWLWRFEDQPVPDAPIVLD</sequence>
<dbReference type="PANTHER" id="PTHR10972">
    <property type="entry name" value="OXYSTEROL-BINDING PROTEIN-RELATED"/>
    <property type="match status" value="1"/>
</dbReference>
<evidence type="ECO:0000256" key="2">
    <source>
        <dbReference type="RuleBase" id="RU003844"/>
    </source>
</evidence>
<dbReference type="AlphaFoldDB" id="A0ABD1YHK1"/>
<dbReference type="SUPFAM" id="SSF144000">
    <property type="entry name" value="Oxysterol-binding protein-like"/>
    <property type="match status" value="1"/>
</dbReference>
<dbReference type="InterPro" id="IPR000648">
    <property type="entry name" value="Oxysterol-bd"/>
</dbReference>
<dbReference type="InterPro" id="IPR037239">
    <property type="entry name" value="OSBP_sf"/>
</dbReference>
<evidence type="ECO:0000256" key="1">
    <source>
        <dbReference type="ARBA" id="ARBA00008842"/>
    </source>
</evidence>
<dbReference type="InterPro" id="IPR018494">
    <property type="entry name" value="Oxysterol-bd_CS"/>
</dbReference>
<dbReference type="EMBL" id="JBHFFA010000004">
    <property type="protein sequence ID" value="KAL2630266.1"/>
    <property type="molecule type" value="Genomic_DNA"/>
</dbReference>
<dbReference type="Pfam" id="PF01237">
    <property type="entry name" value="Oxysterol_BP"/>
    <property type="match status" value="2"/>
</dbReference>
<gene>
    <name evidence="3" type="ORF">R1flu_014952</name>
</gene>
<accession>A0ABD1YHK1</accession>
<protein>
    <recommendedName>
        <fullName evidence="5">Oxysterol-binding protein</fullName>
    </recommendedName>
</protein>
<comment type="caution">
    <text evidence="3">The sequence shown here is derived from an EMBL/GenBank/DDBJ whole genome shotgun (WGS) entry which is preliminary data.</text>
</comment>
<dbReference type="Proteomes" id="UP001605036">
    <property type="component" value="Unassembled WGS sequence"/>
</dbReference>
<name>A0ABD1YHK1_9MARC</name>
<keyword evidence="4" id="KW-1185">Reference proteome</keyword>
<organism evidence="3 4">
    <name type="scientific">Riccia fluitans</name>
    <dbReference type="NCBI Taxonomy" id="41844"/>
    <lineage>
        <taxon>Eukaryota</taxon>
        <taxon>Viridiplantae</taxon>
        <taxon>Streptophyta</taxon>
        <taxon>Embryophyta</taxon>
        <taxon>Marchantiophyta</taxon>
        <taxon>Marchantiopsida</taxon>
        <taxon>Marchantiidae</taxon>
        <taxon>Marchantiales</taxon>
        <taxon>Ricciaceae</taxon>
        <taxon>Riccia</taxon>
    </lineage>
</organism>